<dbReference type="Pfam" id="PF06741">
    <property type="entry name" value="LsmAD"/>
    <property type="match status" value="1"/>
</dbReference>
<dbReference type="SMART" id="SM01272">
    <property type="entry name" value="LsmAD"/>
    <property type="match status" value="1"/>
</dbReference>
<dbReference type="GO" id="GO:0010494">
    <property type="term" value="C:cytoplasmic stress granule"/>
    <property type="evidence" value="ECO:0007669"/>
    <property type="project" value="TreeGrafter"/>
</dbReference>
<organism evidence="3 4">
    <name type="scientific">Torulaspora globosa</name>
    <dbReference type="NCBI Taxonomy" id="48254"/>
    <lineage>
        <taxon>Eukaryota</taxon>
        <taxon>Fungi</taxon>
        <taxon>Dikarya</taxon>
        <taxon>Ascomycota</taxon>
        <taxon>Saccharomycotina</taxon>
        <taxon>Saccharomycetes</taxon>
        <taxon>Saccharomycetales</taxon>
        <taxon>Saccharomycetaceae</taxon>
        <taxon>Torulaspora</taxon>
    </lineage>
</organism>
<proteinExistence type="predicted"/>
<feature type="region of interest" description="Disordered" evidence="1">
    <location>
        <begin position="1"/>
        <end position="38"/>
    </location>
</feature>
<sequence>MKGNFNSRRKDHGNSANGSSTGGSGNNNQFAGSSGFHESAETTRNFNDRLDYLLAKSIGSEVVATVTSAVKYSGVLVACNLESNNGLDIVLKYPQIVDGGFADNIEELSEQLGDTLLINGADVGELELKGIDFAAGEKSEQAKKQEIEEQTKKPIESQEGKANGGFKTDVDISRGKGEVRERELQKWTPDAADESLEIHNQTLEESSGTWDQFSVNEKKFGVKSTFDEHLYTTKINKKDPDYEKRLKEAERIAKEIESQGSAGNIHIAEDRGHIVDDSGLDEEDLYSGVDRRGNELLAALKTNAKPSPAKPSKYVAPTLRDQPHNVDPAIISSITAKSHANKQAPTATVSVKEVSVHRSATPSSKVTHVEMPTKPSTKTSQRTDVASKKHVSKEAQIEELKKFSQKFKVPYDVPEDLKGILKNSSLKSDPSLPPKPSGNTGSKPSLPGTPVGAKPDLRKNLSGAKLPSQSQTPTHSPSLGRASVSSKRRSTISFFGSKAPQPDEKKKQSFSRNFNMFIKAKQAYDEKAKNLQQQDSENKSMEPFFIEKPYFTAPTWISTVDQSYKSLFPDERSAIQRAQINLQHRQMNSINAAATAAAANQQMGVVVGNMVRFPMGPGGSPNPMMNGMAGNMGMYMPLQPQPMFYPSMPHMMSMMGGGEEGGGSPSPQALSPHMPPAYLNNAPGSPAMGAYGYPGMPFQPMAGGGANLGGGNANYRHGYHHHGGQGSHGHRRNNHDNH</sequence>
<dbReference type="GO" id="GO:0003729">
    <property type="term" value="F:mRNA binding"/>
    <property type="evidence" value="ECO:0007669"/>
    <property type="project" value="TreeGrafter"/>
</dbReference>
<dbReference type="PANTHER" id="PTHR12854:SF7">
    <property type="entry name" value="ATAXIN-2 HOMOLOG"/>
    <property type="match status" value="1"/>
</dbReference>
<dbReference type="AlphaFoldDB" id="A0A7G3ZJ59"/>
<protein>
    <recommendedName>
        <fullName evidence="2">LsmAD domain-containing protein</fullName>
    </recommendedName>
</protein>
<dbReference type="Proteomes" id="UP000515788">
    <property type="component" value="Chromosome 5"/>
</dbReference>
<dbReference type="EMBL" id="CP059250">
    <property type="protein sequence ID" value="QLL33545.1"/>
    <property type="molecule type" value="Genomic_DNA"/>
</dbReference>
<dbReference type="Pfam" id="PF14438">
    <property type="entry name" value="SM-ATX"/>
    <property type="match status" value="1"/>
</dbReference>
<feature type="compositionally biased region" description="Basic and acidic residues" evidence="1">
    <location>
        <begin position="139"/>
        <end position="159"/>
    </location>
</feature>
<accession>A0A7G3ZJ59</accession>
<name>A0A7G3ZJ59_9SACH</name>
<feature type="domain" description="LsmAD" evidence="2">
    <location>
        <begin position="220"/>
        <end position="292"/>
    </location>
</feature>
<feature type="region of interest" description="Disordered" evidence="1">
    <location>
        <begin position="422"/>
        <end position="487"/>
    </location>
</feature>
<dbReference type="OrthoDB" id="2275718at2759"/>
<feature type="compositionally biased region" description="Basic residues" evidence="1">
    <location>
        <begin position="717"/>
        <end position="738"/>
    </location>
</feature>
<dbReference type="InterPro" id="IPR009604">
    <property type="entry name" value="LsmAD_domain"/>
</dbReference>
<reference evidence="3 4" key="1">
    <citation type="submission" date="2020-06" db="EMBL/GenBank/DDBJ databases">
        <title>The yeast mating-type switching endonuclease HO is a domesticated member of an unorthodox homing genetic element family.</title>
        <authorList>
            <person name="Coughlan A.Y."/>
            <person name="Lombardi L."/>
            <person name="Braun-Galleani S."/>
            <person name="Martos A.R."/>
            <person name="Galeote V."/>
            <person name="Bigey F."/>
            <person name="Dequin S."/>
            <person name="Byrne K.P."/>
            <person name="Wolfe K.H."/>
        </authorList>
    </citation>
    <scope>NUCLEOTIDE SEQUENCE [LARGE SCALE GENOMIC DNA]</scope>
    <source>
        <strain evidence="3 4">CBS764</strain>
    </source>
</reference>
<evidence type="ECO:0000313" key="3">
    <source>
        <dbReference type="EMBL" id="QLL33545.1"/>
    </source>
</evidence>
<feature type="compositionally biased region" description="Polar residues" evidence="1">
    <location>
        <begin position="374"/>
        <end position="384"/>
    </location>
</feature>
<evidence type="ECO:0000313" key="4">
    <source>
        <dbReference type="Proteomes" id="UP000515788"/>
    </source>
</evidence>
<feature type="region of interest" description="Disordered" evidence="1">
    <location>
        <begin position="304"/>
        <end position="324"/>
    </location>
</feature>
<evidence type="ECO:0000259" key="2">
    <source>
        <dbReference type="SMART" id="SM01272"/>
    </source>
</evidence>
<dbReference type="PANTHER" id="PTHR12854">
    <property type="entry name" value="ATAXIN 2-RELATED"/>
    <property type="match status" value="1"/>
</dbReference>
<dbReference type="GO" id="GO:0034063">
    <property type="term" value="P:stress granule assembly"/>
    <property type="evidence" value="ECO:0007669"/>
    <property type="project" value="TreeGrafter"/>
</dbReference>
<dbReference type="KEGG" id="tgb:HG536_0E04560"/>
<feature type="region of interest" description="Disordered" evidence="1">
    <location>
        <begin position="713"/>
        <end position="738"/>
    </location>
</feature>
<evidence type="ECO:0000256" key="1">
    <source>
        <dbReference type="SAM" id="MobiDB-lite"/>
    </source>
</evidence>
<gene>
    <name evidence="3" type="ORF">HG536_0E04560</name>
</gene>
<feature type="region of interest" description="Disordered" evidence="1">
    <location>
        <begin position="356"/>
        <end position="395"/>
    </location>
</feature>
<dbReference type="GeneID" id="59326741"/>
<dbReference type="RefSeq" id="XP_037140219.1">
    <property type="nucleotide sequence ID" value="XM_037284323.1"/>
</dbReference>
<feature type="compositionally biased region" description="Low complexity" evidence="1">
    <location>
        <begin position="467"/>
        <end position="478"/>
    </location>
</feature>
<dbReference type="InterPro" id="IPR025852">
    <property type="entry name" value="SM_dom_ATX"/>
</dbReference>
<feature type="region of interest" description="Disordered" evidence="1">
    <location>
        <begin position="139"/>
        <end position="171"/>
    </location>
</feature>
<keyword evidence="4" id="KW-1185">Reference proteome</keyword>
<dbReference type="InterPro" id="IPR045117">
    <property type="entry name" value="ATXN2-like"/>
</dbReference>